<accession>A0A816H8B7</accession>
<organism evidence="1 2">
    <name type="scientific">Adineta ricciae</name>
    <name type="common">Rotifer</name>
    <dbReference type="NCBI Taxonomy" id="249248"/>
    <lineage>
        <taxon>Eukaryota</taxon>
        <taxon>Metazoa</taxon>
        <taxon>Spiralia</taxon>
        <taxon>Gnathifera</taxon>
        <taxon>Rotifera</taxon>
        <taxon>Eurotatoria</taxon>
        <taxon>Bdelloidea</taxon>
        <taxon>Adinetida</taxon>
        <taxon>Adinetidae</taxon>
        <taxon>Adineta</taxon>
    </lineage>
</organism>
<gene>
    <name evidence="1" type="ORF">XAT740_LOCUS61738</name>
</gene>
<dbReference type="AlphaFoldDB" id="A0A816H8B7"/>
<protein>
    <submittedName>
        <fullName evidence="1">Uncharacterized protein</fullName>
    </submittedName>
</protein>
<evidence type="ECO:0000313" key="1">
    <source>
        <dbReference type="EMBL" id="CAF1685313.1"/>
    </source>
</evidence>
<comment type="caution">
    <text evidence="1">The sequence shown here is derived from an EMBL/GenBank/DDBJ whole genome shotgun (WGS) entry which is preliminary data.</text>
</comment>
<sequence>SQHFRNNNDITITIDRDFFQTVDFDNRKIKKEKNEKSAHCAAPIIDLCIFGEELLNSYAQNVYVISFVPIIGQLPDIRRASENDSTSVPFCSIATDNSDRG</sequence>
<dbReference type="EMBL" id="CAJNOR010016545">
    <property type="protein sequence ID" value="CAF1685313.1"/>
    <property type="molecule type" value="Genomic_DNA"/>
</dbReference>
<evidence type="ECO:0000313" key="2">
    <source>
        <dbReference type="Proteomes" id="UP000663828"/>
    </source>
</evidence>
<name>A0A816H8B7_ADIRI</name>
<feature type="non-terminal residue" evidence="1">
    <location>
        <position position="1"/>
    </location>
</feature>
<proteinExistence type="predicted"/>
<keyword evidence="2" id="KW-1185">Reference proteome</keyword>
<reference evidence="1" key="1">
    <citation type="submission" date="2021-02" db="EMBL/GenBank/DDBJ databases">
        <authorList>
            <person name="Nowell W R."/>
        </authorList>
    </citation>
    <scope>NUCLEOTIDE SEQUENCE</scope>
</reference>
<dbReference type="Proteomes" id="UP000663828">
    <property type="component" value="Unassembled WGS sequence"/>
</dbReference>